<comment type="subcellular location">
    <subcellularLocation>
        <location evidence="1">Cytoplasm</location>
    </subcellularLocation>
</comment>
<dbReference type="GO" id="GO:0034399">
    <property type="term" value="C:nuclear periphery"/>
    <property type="evidence" value="ECO:0007669"/>
    <property type="project" value="EnsemblFungi"/>
</dbReference>
<evidence type="ECO:0000256" key="5">
    <source>
        <dbReference type="ARBA" id="ARBA00022927"/>
    </source>
</evidence>
<dbReference type="Proteomes" id="UP000054886">
    <property type="component" value="Unassembled WGS sequence"/>
</dbReference>
<evidence type="ECO:0000313" key="8">
    <source>
        <dbReference type="Proteomes" id="UP000054886"/>
    </source>
</evidence>
<dbReference type="InterPro" id="IPR011989">
    <property type="entry name" value="ARM-like"/>
</dbReference>
<dbReference type="InterPro" id="IPR040122">
    <property type="entry name" value="Importin_beta"/>
</dbReference>
<dbReference type="Pfam" id="PF13513">
    <property type="entry name" value="HEAT_EZ"/>
    <property type="match status" value="1"/>
</dbReference>
<sequence length="917" mass="104009">MSSGWRPDDVAVVQLATLLKSCMSPNHDERTVAMDSLQQFQHQPEFFNYLCYILIEGEASEVLKSNFNAADLQNNRATAGMLLKNSMLEKGGFGKGDHDLDYVKSNIVHGLYDNNLLVSNVTGIVITTLFSTYYRQHREDETGINLLSQLLELVSNNNEASVKALSKIMEDSAQFFQLEWAGNVKPIQSLITSFLGFISDVNMSNTIKAESIKCINTIIPLQTQSFTVKIDEFLSSVFHLAQTNEDDEVRTQICISFSSLLEFRPDKLADNFNGIVQFMLHIIGTVHEEKVAIEACEFLHAFATNNNIPEHLVQPFVPDIVPVLLAKMVYNEDTILLLESSNDEDANEDDKDEDIKPIAPRIVKKNDKTDSQGNNVADDDEEDDDDDGDDDVDTQWTLRKCSASTLDVLTNILPHAVLEIAFPYLKEHLTSDKWYIREATVLALGAMADGGMNYFNNELPILIPFLVEQLKDHWAPVRKITCWTLSRFSPWIIKDNVQFLVPVMEPIIVTLMDRKKDVQEAAISSIATFIENCDPELIETILYTELLENFDKCFRFYKKRNLIILYDAVGRFADKCELDDRAMQIILPHLIQKWESLGDSDKELWPLLECLSCVASSLGEKFAPMAPEVYSRAYRILFNCIDIEKRSQNDPSITVPEKDFIITSIDLIDGIVQGLGEHSQMLLFPNDGQYQLLDIMLECLQDVTHEVRQSTYGLLGDIVYFYKPDIVISKLSEFLKLINMELVLNSSEEDTSGIPALINAIWALGLISERIDLSSCIVEMSKALLDLFIGSKIIDEAVIENLAITIGRFGLTHPEVFCNSMFATDEALRKWCEISMKIENDEEKNYAYMGFTKIVNILDNGNLMSPATVHKYIKGLMVNVDFQPFVNDLFDFFIRHSNQINNLHLKDDEIAFLKQFS</sequence>
<dbReference type="GO" id="GO:0005935">
    <property type="term" value="C:cellular bud neck"/>
    <property type="evidence" value="ECO:0007669"/>
    <property type="project" value="EnsemblFungi"/>
</dbReference>
<dbReference type="GO" id="GO:0006606">
    <property type="term" value="P:protein import into nucleus"/>
    <property type="evidence" value="ECO:0007669"/>
    <property type="project" value="EnsemblFungi"/>
</dbReference>
<evidence type="ECO:0000313" key="7">
    <source>
        <dbReference type="EMBL" id="KTB05671.1"/>
    </source>
</evidence>
<dbReference type="VEuPathDB" id="FungiDB:GWK60_L04235"/>
<dbReference type="GO" id="GO:0008139">
    <property type="term" value="F:nuclear localization sequence binding"/>
    <property type="evidence" value="ECO:0007669"/>
    <property type="project" value="EnsemblFungi"/>
</dbReference>
<evidence type="ECO:0000256" key="6">
    <source>
        <dbReference type="SAM" id="MobiDB-lite"/>
    </source>
</evidence>
<dbReference type="VEuPathDB" id="FungiDB:GVI51_I04235"/>
<dbReference type="EMBL" id="LLZZ01000112">
    <property type="protein sequence ID" value="KTB05671.1"/>
    <property type="molecule type" value="Genomic_DNA"/>
</dbReference>
<comment type="caution">
    <text evidence="7">The sequence shown here is derived from an EMBL/GenBank/DDBJ whole genome shotgun (WGS) entry which is preliminary data.</text>
</comment>
<evidence type="ECO:0000256" key="1">
    <source>
        <dbReference type="ARBA" id="ARBA00004496"/>
    </source>
</evidence>
<keyword evidence="5" id="KW-0653">Protein transport</keyword>
<keyword evidence="3" id="KW-0963">Cytoplasm</keyword>
<feature type="compositionally biased region" description="Acidic residues" evidence="6">
    <location>
        <begin position="341"/>
        <end position="352"/>
    </location>
</feature>
<accession>A0A0W0D0A6</accession>
<reference evidence="7 8" key="1">
    <citation type="submission" date="2015-10" db="EMBL/GenBank/DDBJ databases">
        <title>Draft genomes sequences of Candida glabrata isolates 1A, 1B, 2A, 2B, 3A and 3B.</title>
        <authorList>
            <person name="Haavelsrud O.E."/>
            <person name="Gaustad P."/>
        </authorList>
    </citation>
    <scope>NUCLEOTIDE SEQUENCE [LARGE SCALE GENOMIC DNA]</scope>
    <source>
        <strain evidence="7">910700640</strain>
    </source>
</reference>
<dbReference type="Gene3D" id="1.25.10.10">
    <property type="entry name" value="Leucine-rich Repeat Variant"/>
    <property type="match status" value="2"/>
</dbReference>
<evidence type="ECO:0000256" key="2">
    <source>
        <dbReference type="ARBA" id="ARBA00022448"/>
    </source>
</evidence>
<feature type="region of interest" description="Disordered" evidence="6">
    <location>
        <begin position="341"/>
        <end position="391"/>
    </location>
</feature>
<dbReference type="InterPro" id="IPR016024">
    <property type="entry name" value="ARM-type_fold"/>
</dbReference>
<dbReference type="VEuPathDB" id="FungiDB:B1J91_I04488g"/>
<organism evidence="7 8">
    <name type="scientific">Candida glabrata</name>
    <name type="common">Yeast</name>
    <name type="synonym">Torulopsis glabrata</name>
    <dbReference type="NCBI Taxonomy" id="5478"/>
    <lineage>
        <taxon>Eukaryota</taxon>
        <taxon>Fungi</taxon>
        <taxon>Dikarya</taxon>
        <taxon>Ascomycota</taxon>
        <taxon>Saccharomycotina</taxon>
        <taxon>Saccharomycetes</taxon>
        <taxon>Saccharomycetales</taxon>
        <taxon>Saccharomycetaceae</taxon>
        <taxon>Nakaseomyces</taxon>
    </lineage>
</organism>
<dbReference type="SUPFAM" id="SSF48371">
    <property type="entry name" value="ARM repeat"/>
    <property type="match status" value="1"/>
</dbReference>
<feature type="compositionally biased region" description="Acidic residues" evidence="6">
    <location>
        <begin position="377"/>
        <end position="391"/>
    </location>
</feature>
<dbReference type="AlphaFoldDB" id="A0A0W0D0A6"/>
<dbReference type="PANTHER" id="PTHR10527">
    <property type="entry name" value="IMPORTIN BETA"/>
    <property type="match status" value="1"/>
</dbReference>
<proteinExistence type="predicted"/>
<gene>
    <name evidence="7" type="ORF">AO440_002528</name>
</gene>
<evidence type="ECO:0000256" key="3">
    <source>
        <dbReference type="ARBA" id="ARBA00022490"/>
    </source>
</evidence>
<protein>
    <submittedName>
        <fullName evidence="7">Importin subunit beta-2</fullName>
    </submittedName>
</protein>
<name>A0A0W0D0A6_CANGB</name>
<dbReference type="VEuPathDB" id="FungiDB:CAGL0I04488g"/>
<keyword evidence="2" id="KW-0813">Transport</keyword>
<keyword evidence="4" id="KW-0677">Repeat</keyword>
<evidence type="ECO:0000256" key="4">
    <source>
        <dbReference type="ARBA" id="ARBA00022737"/>
    </source>
</evidence>
<dbReference type="GO" id="GO:0005829">
    <property type="term" value="C:cytosol"/>
    <property type="evidence" value="ECO:0007669"/>
    <property type="project" value="EnsemblFungi"/>
</dbReference>
<dbReference type="GO" id="GO:0005934">
    <property type="term" value="C:cellular bud tip"/>
    <property type="evidence" value="ECO:0007669"/>
    <property type="project" value="EnsemblFungi"/>
</dbReference>
<dbReference type="GO" id="GO:0010458">
    <property type="term" value="P:exit from mitosis"/>
    <property type="evidence" value="ECO:0007669"/>
    <property type="project" value="EnsemblFungi"/>
</dbReference>